<dbReference type="GO" id="GO:0003677">
    <property type="term" value="F:DNA binding"/>
    <property type="evidence" value="ECO:0007669"/>
    <property type="project" value="InterPro"/>
</dbReference>
<dbReference type="Pfam" id="PF00589">
    <property type="entry name" value="Phage_integrase"/>
    <property type="match status" value="1"/>
</dbReference>
<gene>
    <name evidence="4" type="ORF">EZS28_031716</name>
</gene>
<dbReference type="EMBL" id="SNRW01013320">
    <property type="protein sequence ID" value="KAA6372757.1"/>
    <property type="molecule type" value="Genomic_DNA"/>
</dbReference>
<evidence type="ECO:0000313" key="4">
    <source>
        <dbReference type="EMBL" id="KAA6372757.1"/>
    </source>
</evidence>
<reference evidence="4 5" key="1">
    <citation type="submission" date="2019-03" db="EMBL/GenBank/DDBJ databases">
        <title>Single cell metagenomics reveals metabolic interactions within the superorganism composed of flagellate Streblomastix strix and complex community of Bacteroidetes bacteria on its surface.</title>
        <authorList>
            <person name="Treitli S.C."/>
            <person name="Kolisko M."/>
            <person name="Husnik F."/>
            <person name="Keeling P."/>
            <person name="Hampl V."/>
        </authorList>
    </citation>
    <scope>NUCLEOTIDE SEQUENCE [LARGE SCALE GENOMIC DNA]</scope>
    <source>
        <strain evidence="4">ST1C</strain>
    </source>
</reference>
<comment type="caution">
    <text evidence="4">The sequence shown here is derived from an EMBL/GenBank/DDBJ whole genome shotgun (WGS) entry which is preliminary data.</text>
</comment>
<dbReference type="InterPro" id="IPR002104">
    <property type="entry name" value="Integrase_catalytic"/>
</dbReference>
<proteinExistence type="predicted"/>
<evidence type="ECO:0000313" key="5">
    <source>
        <dbReference type="Proteomes" id="UP000324800"/>
    </source>
</evidence>
<keyword evidence="1" id="KW-0233">DNA recombination</keyword>
<name>A0A5J4UQV0_9EUKA</name>
<dbReference type="Proteomes" id="UP000324800">
    <property type="component" value="Unassembled WGS sequence"/>
</dbReference>
<dbReference type="InterPro" id="IPR013762">
    <property type="entry name" value="Integrase-like_cat_sf"/>
</dbReference>
<feature type="compositionally biased region" description="Gly residues" evidence="2">
    <location>
        <begin position="153"/>
        <end position="164"/>
    </location>
</feature>
<organism evidence="4 5">
    <name type="scientific">Streblomastix strix</name>
    <dbReference type="NCBI Taxonomy" id="222440"/>
    <lineage>
        <taxon>Eukaryota</taxon>
        <taxon>Metamonada</taxon>
        <taxon>Preaxostyla</taxon>
        <taxon>Oxymonadida</taxon>
        <taxon>Streblomastigidae</taxon>
        <taxon>Streblomastix</taxon>
    </lineage>
</organism>
<accession>A0A5J4UQV0</accession>
<dbReference type="InterPro" id="IPR011010">
    <property type="entry name" value="DNA_brk_join_enz"/>
</dbReference>
<dbReference type="CDD" id="cd00397">
    <property type="entry name" value="DNA_BRE_C"/>
    <property type="match status" value="1"/>
</dbReference>
<dbReference type="AlphaFoldDB" id="A0A5J4UQV0"/>
<evidence type="ECO:0000256" key="1">
    <source>
        <dbReference type="ARBA" id="ARBA00023172"/>
    </source>
</evidence>
<evidence type="ECO:0000256" key="2">
    <source>
        <dbReference type="SAM" id="MobiDB-lite"/>
    </source>
</evidence>
<protein>
    <recommendedName>
        <fullName evidence="3">Tyr recombinase domain-containing protein</fullName>
    </recommendedName>
</protein>
<sequence>MESQKTDIVICEKYPVASNGHECAVTDITHFGSGEQSSGSTEQDVNEGVLLDKIGDFKQGAKPVRVSCMVGRLHDKNDQTIAKVLQLMSRQRSIQSQHAEHELVEPKSLPTSNSQLDTQGTSESREGQSISDNYSTGLERSGLVKSIERDESGGGGSGASGGVSGEESSDGGSESISPTRKDESGKGDKHAAGEELFRRMARRVRLDGEAVNNMIESSSMETWRKRRAGLHVFCVYMEEKNMELDEVFKARPDVILSNALTWREKKGGKGALEEMRKLKTHMGVALSMFSDMRDVAQSPMVQAIVKRLNLERPSKAKYPTVWNINQLLTCIANSEMKHGRLLMRKAMALLVAFSGARMTELAAIQRKDVIDSGEEITVNTIIRKGKKPRTRKIILRTRDGSCCPVRAMREWLQDDECKQRMEEKIWWDYDKKRELGSIGCSKELRKILDQAEVDGCYAGSTVRHAMMTKLRGEGASLEEVNDFTGHAPGSRIVDVFYNKPIARDIGALILKDSEEERERKE</sequence>
<dbReference type="Gene3D" id="1.10.443.10">
    <property type="entry name" value="Intergrase catalytic core"/>
    <property type="match status" value="1"/>
</dbReference>
<feature type="compositionally biased region" description="Polar residues" evidence="2">
    <location>
        <begin position="109"/>
        <end position="138"/>
    </location>
</feature>
<feature type="region of interest" description="Disordered" evidence="2">
    <location>
        <begin position="92"/>
        <end position="194"/>
    </location>
</feature>
<feature type="domain" description="Tyr recombinase" evidence="3">
    <location>
        <begin position="314"/>
        <end position="510"/>
    </location>
</feature>
<feature type="compositionally biased region" description="Basic and acidic residues" evidence="2">
    <location>
        <begin position="179"/>
        <end position="194"/>
    </location>
</feature>
<dbReference type="GO" id="GO:0006310">
    <property type="term" value="P:DNA recombination"/>
    <property type="evidence" value="ECO:0007669"/>
    <property type="project" value="UniProtKB-KW"/>
</dbReference>
<dbReference type="PROSITE" id="PS51898">
    <property type="entry name" value="TYR_RECOMBINASE"/>
    <property type="match status" value="1"/>
</dbReference>
<evidence type="ECO:0000259" key="3">
    <source>
        <dbReference type="PROSITE" id="PS51898"/>
    </source>
</evidence>
<dbReference type="GO" id="GO:0015074">
    <property type="term" value="P:DNA integration"/>
    <property type="evidence" value="ECO:0007669"/>
    <property type="project" value="InterPro"/>
</dbReference>
<dbReference type="SUPFAM" id="SSF56349">
    <property type="entry name" value="DNA breaking-rejoining enzymes"/>
    <property type="match status" value="1"/>
</dbReference>